<dbReference type="STRING" id="546874.SAMN04488544_0132"/>
<evidence type="ECO:0000313" key="2">
    <source>
        <dbReference type="Proteomes" id="UP000198825"/>
    </source>
</evidence>
<gene>
    <name evidence="1" type="ORF">SAMN04488544_0132</name>
</gene>
<proteinExistence type="predicted"/>
<organism evidence="1 2">
    <name type="scientific">Microlunatus sagamiharensis</name>
    <dbReference type="NCBI Taxonomy" id="546874"/>
    <lineage>
        <taxon>Bacteria</taxon>
        <taxon>Bacillati</taxon>
        <taxon>Actinomycetota</taxon>
        <taxon>Actinomycetes</taxon>
        <taxon>Propionibacteriales</taxon>
        <taxon>Propionibacteriaceae</taxon>
        <taxon>Microlunatus</taxon>
    </lineage>
</organism>
<dbReference type="Proteomes" id="UP000198825">
    <property type="component" value="Chromosome I"/>
</dbReference>
<dbReference type="AlphaFoldDB" id="A0A1H2LH99"/>
<keyword evidence="2" id="KW-1185">Reference proteome</keyword>
<dbReference type="RefSeq" id="WP_091072266.1">
    <property type="nucleotide sequence ID" value="NZ_LT629799.1"/>
</dbReference>
<dbReference type="OrthoDB" id="5504890at2"/>
<evidence type="ECO:0000313" key="1">
    <source>
        <dbReference type="EMBL" id="SDU80184.1"/>
    </source>
</evidence>
<sequence>MTGSATESRMLAIYLRDHAAAARGGADLFQRMRRSQGRRPWGRELESLDAEVLEDLRSLRRLMHDWDVAPDPWTTLAVRLGERVGRLKPNGRILRRSPLSDLLEVEAGLDAVHAKAAGWEALRAARTPPTEVDLDDLARRAADQVVRLTRVHASVAAATL</sequence>
<name>A0A1H2LH99_9ACTN</name>
<reference evidence="2" key="1">
    <citation type="submission" date="2016-10" db="EMBL/GenBank/DDBJ databases">
        <authorList>
            <person name="Varghese N."/>
            <person name="Submissions S."/>
        </authorList>
    </citation>
    <scope>NUCLEOTIDE SEQUENCE [LARGE SCALE GENOMIC DNA]</scope>
    <source>
        <strain evidence="2">DSM 21743</strain>
    </source>
</reference>
<protein>
    <submittedName>
        <fullName evidence="1">Uncharacterized protein</fullName>
    </submittedName>
</protein>
<accession>A0A1H2LH99</accession>
<dbReference type="EMBL" id="LT629799">
    <property type="protein sequence ID" value="SDU80184.1"/>
    <property type="molecule type" value="Genomic_DNA"/>
</dbReference>